<dbReference type="PANTHER" id="PTHR10322:SF23">
    <property type="entry name" value="DNA POLYMERASE DELTA CATALYTIC SUBUNIT"/>
    <property type="match status" value="1"/>
</dbReference>
<dbReference type="Gene3D" id="3.30.420.10">
    <property type="entry name" value="Ribonuclease H-like superfamily/Ribonuclease H"/>
    <property type="match status" value="1"/>
</dbReference>
<dbReference type="GO" id="GO:0003887">
    <property type="term" value="F:DNA-directed DNA polymerase activity"/>
    <property type="evidence" value="ECO:0007669"/>
    <property type="project" value="UniProtKB-KW"/>
</dbReference>
<keyword evidence="3 7" id="KW-0548">Nucleotidyltransferase</keyword>
<accession>A0A1Y3GCV9</accession>
<dbReference type="Gene3D" id="3.90.1600.10">
    <property type="entry name" value="Palm domain of DNA polymerase"/>
    <property type="match status" value="1"/>
</dbReference>
<evidence type="ECO:0000313" key="10">
    <source>
        <dbReference type="EMBL" id="OUJ19077.1"/>
    </source>
</evidence>
<evidence type="ECO:0000259" key="9">
    <source>
        <dbReference type="Pfam" id="PF03104"/>
    </source>
</evidence>
<evidence type="ECO:0000256" key="3">
    <source>
        <dbReference type="ARBA" id="ARBA00022695"/>
    </source>
</evidence>
<dbReference type="InterPro" id="IPR050240">
    <property type="entry name" value="DNA_pol_type-B"/>
</dbReference>
<comment type="similarity">
    <text evidence="1 7">Belongs to the DNA polymerase type-B family.</text>
</comment>
<evidence type="ECO:0000256" key="5">
    <source>
        <dbReference type="ARBA" id="ARBA00023125"/>
    </source>
</evidence>
<keyword evidence="5 7" id="KW-0238">DNA-binding</keyword>
<dbReference type="EC" id="2.7.7.7" evidence="7"/>
<dbReference type="SMART" id="SM00486">
    <property type="entry name" value="POLBc"/>
    <property type="match status" value="1"/>
</dbReference>
<evidence type="ECO:0000256" key="2">
    <source>
        <dbReference type="ARBA" id="ARBA00022679"/>
    </source>
</evidence>
<dbReference type="InterPro" id="IPR012337">
    <property type="entry name" value="RNaseH-like_sf"/>
</dbReference>
<comment type="catalytic activity">
    <reaction evidence="6 7">
        <text>DNA(n) + a 2'-deoxyribonucleoside 5'-triphosphate = DNA(n+1) + diphosphate</text>
        <dbReference type="Rhea" id="RHEA:22508"/>
        <dbReference type="Rhea" id="RHEA-COMP:17339"/>
        <dbReference type="Rhea" id="RHEA-COMP:17340"/>
        <dbReference type="ChEBI" id="CHEBI:33019"/>
        <dbReference type="ChEBI" id="CHEBI:61560"/>
        <dbReference type="ChEBI" id="CHEBI:173112"/>
        <dbReference type="EC" id="2.7.7.7"/>
    </reaction>
</comment>
<evidence type="ECO:0000256" key="6">
    <source>
        <dbReference type="ARBA" id="ARBA00049244"/>
    </source>
</evidence>
<dbReference type="Gene3D" id="1.10.132.60">
    <property type="entry name" value="DNA polymerase family B, C-terminal domain"/>
    <property type="match status" value="1"/>
</dbReference>
<dbReference type="GO" id="GO:0003677">
    <property type="term" value="F:DNA binding"/>
    <property type="evidence" value="ECO:0007669"/>
    <property type="project" value="UniProtKB-KW"/>
</dbReference>
<feature type="domain" description="DNA-directed DNA polymerase family B exonuclease" evidence="9">
    <location>
        <begin position="124"/>
        <end position="304"/>
    </location>
</feature>
<keyword evidence="7" id="KW-0235">DNA replication</keyword>
<dbReference type="Gene3D" id="1.10.287.690">
    <property type="entry name" value="Helix hairpin bin"/>
    <property type="match status" value="1"/>
</dbReference>
<dbReference type="RefSeq" id="WP_086637120.1">
    <property type="nucleotide sequence ID" value="NZ_MRZU01000003.1"/>
</dbReference>
<comment type="caution">
    <text evidence="10">The sequence shown here is derived from an EMBL/GenBank/DDBJ whole genome shotgun (WGS) entry which is preliminary data.</text>
</comment>
<dbReference type="InterPro" id="IPR006133">
    <property type="entry name" value="DNA-dir_DNA_pol_B_exonuc"/>
</dbReference>
<keyword evidence="4 7" id="KW-0239">DNA-directed DNA polymerase</keyword>
<dbReference type="PANTHER" id="PTHR10322">
    <property type="entry name" value="DNA POLYMERASE CATALYTIC SUBUNIT"/>
    <property type="match status" value="1"/>
</dbReference>
<name>A0A1Y3GCV9_9EURY</name>
<dbReference type="Proteomes" id="UP000195137">
    <property type="component" value="Unassembled WGS sequence"/>
</dbReference>
<dbReference type="InterPro" id="IPR036397">
    <property type="entry name" value="RNaseH_sf"/>
</dbReference>
<dbReference type="InterPro" id="IPR017964">
    <property type="entry name" value="DNA-dir_DNA_pol_B_CS"/>
</dbReference>
<dbReference type="GO" id="GO:0000166">
    <property type="term" value="F:nucleotide binding"/>
    <property type="evidence" value="ECO:0007669"/>
    <property type="project" value="InterPro"/>
</dbReference>
<evidence type="ECO:0000256" key="4">
    <source>
        <dbReference type="ARBA" id="ARBA00022932"/>
    </source>
</evidence>
<evidence type="ECO:0000259" key="8">
    <source>
        <dbReference type="Pfam" id="PF00136"/>
    </source>
</evidence>
<dbReference type="EMBL" id="MRZU01000003">
    <property type="protein sequence ID" value="OUJ19077.1"/>
    <property type="molecule type" value="Genomic_DNA"/>
</dbReference>
<evidence type="ECO:0000256" key="1">
    <source>
        <dbReference type="ARBA" id="ARBA00005755"/>
    </source>
</evidence>
<dbReference type="Pfam" id="PF03104">
    <property type="entry name" value="DNA_pol_B_exo1"/>
    <property type="match status" value="1"/>
</dbReference>
<dbReference type="SUPFAM" id="SSF53098">
    <property type="entry name" value="Ribonuclease H-like"/>
    <property type="match status" value="1"/>
</dbReference>
<dbReference type="AlphaFoldDB" id="A0A1Y3GCV9"/>
<keyword evidence="2 7" id="KW-0808">Transferase</keyword>
<feature type="domain" description="DNA-directed DNA polymerase family B multifunctional" evidence="8">
    <location>
        <begin position="388"/>
        <end position="798"/>
    </location>
</feature>
<dbReference type="InterPro" id="IPR006172">
    <property type="entry name" value="DNA-dir_DNA_pol_B"/>
</dbReference>
<dbReference type="OrthoDB" id="323192at2157"/>
<dbReference type="InterPro" id="IPR023211">
    <property type="entry name" value="DNA_pol_palm_dom_sf"/>
</dbReference>
<organism evidence="10 11">
    <name type="scientific">Methanonatronarchaeum thermophilum</name>
    <dbReference type="NCBI Taxonomy" id="1927129"/>
    <lineage>
        <taxon>Archaea</taxon>
        <taxon>Methanobacteriati</taxon>
        <taxon>Methanobacteriota</taxon>
        <taxon>Methanonatronarchaeia</taxon>
        <taxon>Methanonatronarchaeales</taxon>
        <taxon>Methanonatronarchaeaceae</taxon>
        <taxon>Methanonatronarchaeum</taxon>
    </lineage>
</organism>
<dbReference type="InterPro" id="IPR006134">
    <property type="entry name" value="DNA-dir_DNA_pol_B_multi_dom"/>
</dbReference>
<dbReference type="NCBIfam" id="TIGR00592">
    <property type="entry name" value="pol2"/>
    <property type="match status" value="1"/>
</dbReference>
<keyword evidence="11" id="KW-1185">Reference proteome</keyword>
<dbReference type="InterPro" id="IPR042087">
    <property type="entry name" value="DNA_pol_B_thumb"/>
</dbReference>
<proteinExistence type="inferred from homology"/>
<dbReference type="PRINTS" id="PR00106">
    <property type="entry name" value="DNAPOLB"/>
</dbReference>
<dbReference type="PROSITE" id="PS00116">
    <property type="entry name" value="DNA_POLYMERASE_B"/>
    <property type="match status" value="1"/>
</dbReference>
<dbReference type="GO" id="GO:0006261">
    <property type="term" value="P:DNA-templated DNA replication"/>
    <property type="evidence" value="ECO:0007669"/>
    <property type="project" value="TreeGrafter"/>
</dbReference>
<dbReference type="SUPFAM" id="SSF56672">
    <property type="entry name" value="DNA/RNA polymerases"/>
    <property type="match status" value="1"/>
</dbReference>
<evidence type="ECO:0000313" key="11">
    <source>
        <dbReference type="Proteomes" id="UP000195137"/>
    </source>
</evidence>
<sequence>MLNNLLMEIEGQLINADYITEYGDPVIRLWINGKNKTYLGLYRDFEPYFYALPQENSDINKLEKKIYEIEGERYGETITPKKVETSNRLDQGLKTKVLKITVDHPQHVPTLRKEVSDTEGIKEYREADIPFVNRFVIDKGLVPSSKIVLTGKKTDCEYAENAVEIESLEGVFQEETPKLKKLTFDCEMYNKGRSPDPDKDPIIIISYVTTNGTPKLLVSENDDDKKIIEQFIEEIKKQDPDVIFTYNGDDFDWPYLKKRAEKHDIELDVGRDGSTPDIRGGGRRTVSIKGRLNIDLYRIASRDLGEVKVMSLEEVSDYLNVMDIDERTDIPGHKVGEYWEDSDKRKKLCKYAEDDALSTAGVGNELLPNQLEFSKLTKQFADDISKMGRGRQVEWYLIAKAYEQNELVPNRMGYRSSSKNTYLGGFVLEPEKGLHENVVSLDFSSMYPSLMISYNISPDTYIPPDQKTNQKNLYEAPEVGHRFRRDREGFFTEILEELLNHRAKIKEKIKKAETSETRKSLKVREKAIKTLTNSFYGYTGWGAARWYKKECAEATTAWGREMINKAIETAEKKDLKVIYGDTDSIFIKKTKEKNEEISKIAEKLATELNQTLPLEIEIEKNYKTIFFTEKKKRYAGLDQNEEIYIRGLEVRRGDWCDLAREMQQKVIEIILKNKNPEKAVKEVKKTIQKLKNGEISIDKLVIRKTLSKKISKYESRQAHVHAAEKAEKQGIEVGPGTKIAFIVTTKGGTTIGERAFPIEMFKSYKKGTLTMENGRKIPVDTEYYIENQVIPAVSRILNYFGYTKNNLKGEPSQRKLGEF</sequence>
<dbReference type="InterPro" id="IPR043502">
    <property type="entry name" value="DNA/RNA_pol_sf"/>
</dbReference>
<gene>
    <name evidence="10" type="ORF">AMET1_0729</name>
</gene>
<reference evidence="10 11" key="1">
    <citation type="submission" date="2016-12" db="EMBL/GenBank/DDBJ databases">
        <title>Discovery of methanogenic haloarchaea.</title>
        <authorList>
            <person name="Sorokin D.Y."/>
            <person name="Makarova K.S."/>
            <person name="Abbas B."/>
            <person name="Ferrer M."/>
            <person name="Golyshin P.N."/>
        </authorList>
    </citation>
    <scope>NUCLEOTIDE SEQUENCE [LARGE SCALE GENOMIC DNA]</scope>
    <source>
        <strain evidence="10">AMET1</strain>
    </source>
</reference>
<dbReference type="Pfam" id="PF00136">
    <property type="entry name" value="DNA_pol_B"/>
    <property type="match status" value="1"/>
</dbReference>
<protein>
    <recommendedName>
        <fullName evidence="7">DNA polymerase</fullName>
        <ecNumber evidence="7">2.7.7.7</ecNumber>
    </recommendedName>
</protein>
<dbReference type="Gene3D" id="3.30.342.10">
    <property type="entry name" value="DNA Polymerase, chain B, domain 1"/>
    <property type="match status" value="1"/>
</dbReference>
<evidence type="ECO:0000256" key="7">
    <source>
        <dbReference type="RuleBase" id="RU000442"/>
    </source>
</evidence>